<evidence type="ECO:0000313" key="9">
    <source>
        <dbReference type="RefSeq" id="XP_013788032.1"/>
    </source>
</evidence>
<reference evidence="9 10" key="1">
    <citation type="submission" date="2025-05" db="UniProtKB">
        <authorList>
            <consortium name="RefSeq"/>
        </authorList>
    </citation>
    <scope>IDENTIFICATION</scope>
    <source>
        <tissue evidence="9 10">Muscle</tissue>
    </source>
</reference>
<dbReference type="InterPro" id="IPR003256">
    <property type="entry name" value="Ribosomal_uL24"/>
</dbReference>
<feature type="domain" description="KOW" evidence="7">
    <location>
        <begin position="86"/>
        <end position="113"/>
    </location>
</feature>
<evidence type="ECO:0000256" key="6">
    <source>
        <dbReference type="RuleBase" id="RU003477"/>
    </source>
</evidence>
<evidence type="ECO:0000256" key="2">
    <source>
        <dbReference type="ARBA" id="ARBA00022980"/>
    </source>
</evidence>
<evidence type="ECO:0000256" key="1">
    <source>
        <dbReference type="ARBA" id="ARBA00010618"/>
    </source>
</evidence>
<sequence length="250" mass="29719">MRLFGILQSLSRLPKDYSNFPKQYVERAMEQVGWRTPKGPQYLRKEIKKKKFRYNMSRPWTEEFRKANEPGTHRKKIFLEPVKEWSFFRGDRVEVMVGKDKGKQGIVNYIVKERNWVVVEGLNCHYRFIGKQKNSPGVLVQSEGPLLVTGQVSLVDPSDNKPSEVEWRYTDEGEKVRVSVRTGRIIPIPKMAEETHDYKERSFYLEQPKDTKSEEISKITFEPKLMTFEQDIMNHLGIKEERQPHRTYWY</sequence>
<proteinExistence type="inferred from homology"/>
<dbReference type="PROSITE" id="PS01108">
    <property type="entry name" value="RIBOSOMAL_L24"/>
    <property type="match status" value="1"/>
</dbReference>
<dbReference type="CDD" id="cd06089">
    <property type="entry name" value="KOW_RPL26"/>
    <property type="match status" value="1"/>
</dbReference>
<dbReference type="InterPro" id="IPR008991">
    <property type="entry name" value="Translation_prot_SH3-like_sf"/>
</dbReference>
<dbReference type="GO" id="GO:0005840">
    <property type="term" value="C:ribosome"/>
    <property type="evidence" value="ECO:0007669"/>
    <property type="project" value="UniProtKB-KW"/>
</dbReference>
<keyword evidence="2 6" id="KW-0689">Ribosomal protein</keyword>
<keyword evidence="3 6" id="KW-0687">Ribonucleoprotein</keyword>
<dbReference type="Gene3D" id="2.30.30.30">
    <property type="match status" value="1"/>
</dbReference>
<dbReference type="Pfam" id="PF17136">
    <property type="entry name" value="ribosomal_L24"/>
    <property type="match status" value="1"/>
</dbReference>
<dbReference type="NCBIfam" id="TIGR01079">
    <property type="entry name" value="rplX_bact"/>
    <property type="match status" value="1"/>
</dbReference>
<dbReference type="RefSeq" id="XP_013788047.1">
    <property type="nucleotide sequence ID" value="XM_013932593.2"/>
</dbReference>
<evidence type="ECO:0000313" key="8">
    <source>
        <dbReference type="Proteomes" id="UP000694941"/>
    </source>
</evidence>
<gene>
    <name evidence="9 10 11" type="primary">LOC106471952</name>
</gene>
<dbReference type="InterPro" id="IPR057264">
    <property type="entry name" value="Ribosomal_uL24_C"/>
</dbReference>
<evidence type="ECO:0000259" key="7">
    <source>
        <dbReference type="SMART" id="SM00739"/>
    </source>
</evidence>
<dbReference type="SUPFAM" id="SSF50104">
    <property type="entry name" value="Translation proteins SH3-like domain"/>
    <property type="match status" value="1"/>
</dbReference>
<dbReference type="RefSeq" id="XP_013788032.1">
    <property type="nucleotide sequence ID" value="XM_013932578.2"/>
</dbReference>
<dbReference type="Pfam" id="PF00467">
    <property type="entry name" value="KOW"/>
    <property type="match status" value="1"/>
</dbReference>
<protein>
    <recommendedName>
        <fullName evidence="4">Large ribosomal subunit protein uL24m</fullName>
    </recommendedName>
    <alternativeName>
        <fullName evidence="5">39S ribosomal protein L24, mitochondrial</fullName>
    </alternativeName>
</protein>
<dbReference type="Proteomes" id="UP000694941">
    <property type="component" value="Unplaced"/>
</dbReference>
<evidence type="ECO:0000256" key="3">
    <source>
        <dbReference type="ARBA" id="ARBA00023274"/>
    </source>
</evidence>
<dbReference type="RefSeq" id="XP_013788039.1">
    <property type="nucleotide sequence ID" value="XM_013932585.2"/>
</dbReference>
<comment type="similarity">
    <text evidence="1 6">Belongs to the universal ribosomal protein uL24 family.</text>
</comment>
<keyword evidence="8" id="KW-1185">Reference proteome</keyword>
<dbReference type="InterPro" id="IPR005824">
    <property type="entry name" value="KOW"/>
</dbReference>
<dbReference type="InterPro" id="IPR041988">
    <property type="entry name" value="Ribosomal_uL24_KOW"/>
</dbReference>
<dbReference type="GeneID" id="106471952"/>
<dbReference type="SMART" id="SM00739">
    <property type="entry name" value="KOW"/>
    <property type="match status" value="1"/>
</dbReference>
<evidence type="ECO:0000313" key="11">
    <source>
        <dbReference type="RefSeq" id="XP_013788047.1"/>
    </source>
</evidence>
<accession>A0ABM1BSY0</accession>
<evidence type="ECO:0000256" key="4">
    <source>
        <dbReference type="ARBA" id="ARBA00035283"/>
    </source>
</evidence>
<organism evidence="8 11">
    <name type="scientific">Limulus polyphemus</name>
    <name type="common">Atlantic horseshoe crab</name>
    <dbReference type="NCBI Taxonomy" id="6850"/>
    <lineage>
        <taxon>Eukaryota</taxon>
        <taxon>Metazoa</taxon>
        <taxon>Ecdysozoa</taxon>
        <taxon>Arthropoda</taxon>
        <taxon>Chelicerata</taxon>
        <taxon>Merostomata</taxon>
        <taxon>Xiphosura</taxon>
        <taxon>Limulidae</taxon>
        <taxon>Limulus</taxon>
    </lineage>
</organism>
<dbReference type="PANTHER" id="PTHR12903">
    <property type="entry name" value="MITOCHONDRIAL RIBOSOMAL PROTEIN L24"/>
    <property type="match status" value="1"/>
</dbReference>
<dbReference type="InterPro" id="IPR005825">
    <property type="entry name" value="Ribosomal_uL24_CS"/>
</dbReference>
<evidence type="ECO:0000313" key="10">
    <source>
        <dbReference type="RefSeq" id="XP_013788039.1"/>
    </source>
</evidence>
<evidence type="ECO:0000256" key="5">
    <source>
        <dbReference type="ARBA" id="ARBA00035357"/>
    </source>
</evidence>
<dbReference type="InterPro" id="IPR014722">
    <property type="entry name" value="Rib_uL2_dom2"/>
</dbReference>
<name>A0ABM1BSY0_LIMPO</name>